<dbReference type="Proteomes" id="UP000515145">
    <property type="component" value="Chromosome 8"/>
</dbReference>
<evidence type="ECO:0000256" key="5">
    <source>
        <dbReference type="ARBA" id="ARBA00023136"/>
    </source>
</evidence>
<dbReference type="GeneID" id="114439993"/>
<feature type="transmembrane region" description="Helical" evidence="7">
    <location>
        <begin position="251"/>
        <end position="282"/>
    </location>
</feature>
<feature type="transmembrane region" description="Helical" evidence="7">
    <location>
        <begin position="347"/>
        <end position="373"/>
    </location>
</feature>
<feature type="transmembrane region" description="Helical" evidence="7">
    <location>
        <begin position="320"/>
        <end position="341"/>
    </location>
</feature>
<dbReference type="InterPro" id="IPR036259">
    <property type="entry name" value="MFS_trans_sf"/>
</dbReference>
<dbReference type="GO" id="GO:0043195">
    <property type="term" value="C:terminal bouton"/>
    <property type="evidence" value="ECO:0007669"/>
    <property type="project" value="TreeGrafter"/>
</dbReference>
<protein>
    <submittedName>
        <fullName evidence="10">Synaptic vesicular amine transporter-like</fullName>
    </submittedName>
</protein>
<dbReference type="OrthoDB" id="5086884at2759"/>
<keyword evidence="2" id="KW-0813">Transport</keyword>
<proteinExistence type="predicted"/>
<evidence type="ECO:0000313" key="10">
    <source>
        <dbReference type="RefSeq" id="XP_028268013.1"/>
    </source>
</evidence>
<dbReference type="GO" id="GO:0005335">
    <property type="term" value="F:serotonin:sodium:chloride symporter activity"/>
    <property type="evidence" value="ECO:0007669"/>
    <property type="project" value="TreeGrafter"/>
</dbReference>
<dbReference type="GO" id="GO:0030672">
    <property type="term" value="C:synaptic vesicle membrane"/>
    <property type="evidence" value="ECO:0007669"/>
    <property type="project" value="TreeGrafter"/>
</dbReference>
<evidence type="ECO:0000256" key="6">
    <source>
        <dbReference type="SAM" id="MobiDB-lite"/>
    </source>
</evidence>
<organism evidence="9 10">
    <name type="scientific">Parambassis ranga</name>
    <name type="common">Indian glassy fish</name>
    <dbReference type="NCBI Taxonomy" id="210632"/>
    <lineage>
        <taxon>Eukaryota</taxon>
        <taxon>Metazoa</taxon>
        <taxon>Chordata</taxon>
        <taxon>Craniata</taxon>
        <taxon>Vertebrata</taxon>
        <taxon>Euteleostomi</taxon>
        <taxon>Actinopterygii</taxon>
        <taxon>Neopterygii</taxon>
        <taxon>Teleostei</taxon>
        <taxon>Neoteleostei</taxon>
        <taxon>Acanthomorphata</taxon>
        <taxon>Ovalentaria</taxon>
        <taxon>Ambassidae</taxon>
        <taxon>Parambassis</taxon>
    </lineage>
</organism>
<dbReference type="InterPro" id="IPR020846">
    <property type="entry name" value="MFS_dom"/>
</dbReference>
<feature type="region of interest" description="Disordered" evidence="6">
    <location>
        <begin position="1"/>
        <end position="84"/>
    </location>
</feature>
<dbReference type="SUPFAM" id="SSF103473">
    <property type="entry name" value="MFS general substrate transporter"/>
    <property type="match status" value="1"/>
</dbReference>
<keyword evidence="3 7" id="KW-0812">Transmembrane</keyword>
<dbReference type="PANTHER" id="PTHR23506">
    <property type="entry name" value="GH10249P"/>
    <property type="match status" value="1"/>
</dbReference>
<evidence type="ECO:0000313" key="9">
    <source>
        <dbReference type="Proteomes" id="UP000515145"/>
    </source>
</evidence>
<name>A0A6P7IR26_9TELE</name>
<keyword evidence="5 7" id="KW-0472">Membrane</keyword>
<dbReference type="RefSeq" id="XP_028268013.1">
    <property type="nucleotide sequence ID" value="XM_028412212.1"/>
</dbReference>
<keyword evidence="4 7" id="KW-1133">Transmembrane helix</keyword>
<feature type="compositionally biased region" description="Polar residues" evidence="6">
    <location>
        <begin position="7"/>
        <end position="26"/>
    </location>
</feature>
<evidence type="ECO:0000256" key="2">
    <source>
        <dbReference type="ARBA" id="ARBA00022448"/>
    </source>
</evidence>
<evidence type="ECO:0000256" key="3">
    <source>
        <dbReference type="ARBA" id="ARBA00022692"/>
    </source>
</evidence>
<dbReference type="AlphaFoldDB" id="A0A6P7IR26"/>
<dbReference type="Gene3D" id="1.20.1250.20">
    <property type="entry name" value="MFS general substrate transporter like domains"/>
    <property type="match status" value="1"/>
</dbReference>
<dbReference type="InterPro" id="IPR011701">
    <property type="entry name" value="MFS"/>
</dbReference>
<keyword evidence="9" id="KW-1185">Reference proteome</keyword>
<evidence type="ECO:0000259" key="8">
    <source>
        <dbReference type="PROSITE" id="PS50850"/>
    </source>
</evidence>
<dbReference type="InterPro" id="IPR050930">
    <property type="entry name" value="MFS_Vesicular_Transporter"/>
</dbReference>
<reference evidence="10" key="1">
    <citation type="submission" date="2025-08" db="UniProtKB">
        <authorList>
            <consortium name="RefSeq"/>
        </authorList>
    </citation>
    <scope>IDENTIFICATION</scope>
</reference>
<dbReference type="GO" id="GO:0015842">
    <property type="term" value="P:aminergic neurotransmitter loading into synaptic vesicle"/>
    <property type="evidence" value="ECO:0007669"/>
    <property type="project" value="TreeGrafter"/>
</dbReference>
<dbReference type="PANTHER" id="PTHR23506:SF30">
    <property type="entry name" value="SYNAPTIC VESICULAR AMINE TRANSPORTER"/>
    <property type="match status" value="1"/>
</dbReference>
<feature type="transmembrane region" description="Helical" evidence="7">
    <location>
        <begin position="127"/>
        <end position="150"/>
    </location>
</feature>
<evidence type="ECO:0000256" key="1">
    <source>
        <dbReference type="ARBA" id="ARBA00004141"/>
    </source>
</evidence>
<feature type="compositionally biased region" description="Basic residues" evidence="6">
    <location>
        <begin position="38"/>
        <end position="47"/>
    </location>
</feature>
<dbReference type="Pfam" id="PF07690">
    <property type="entry name" value="MFS_1"/>
    <property type="match status" value="1"/>
</dbReference>
<comment type="subcellular location">
    <subcellularLocation>
        <location evidence="1">Membrane</location>
        <topology evidence="1">Multi-pass membrane protein</topology>
    </subcellularLocation>
</comment>
<accession>A0A6P7IR26</accession>
<gene>
    <name evidence="10" type="primary">LOC114439993</name>
</gene>
<feature type="domain" description="Major facilitator superfamily (MFS) profile" evidence="8">
    <location>
        <begin position="128"/>
        <end position="383"/>
    </location>
</feature>
<evidence type="ECO:0000256" key="7">
    <source>
        <dbReference type="SAM" id="Phobius"/>
    </source>
</evidence>
<dbReference type="PROSITE" id="PS50850">
    <property type="entry name" value="MFS"/>
    <property type="match status" value="1"/>
</dbReference>
<feature type="compositionally biased region" description="Basic and acidic residues" evidence="6">
    <location>
        <begin position="48"/>
        <end position="84"/>
    </location>
</feature>
<evidence type="ECO:0000256" key="4">
    <source>
        <dbReference type="ARBA" id="ARBA00022989"/>
    </source>
</evidence>
<dbReference type="InParanoid" id="A0A6P7IR26"/>
<sequence>MPEQKEVSTMTTTLKDQSTNTMQPMSLQDMEEEERPQTAKKKLKKAEKKLQKEKQKQERREKRERKEQKKREKNERKERERRDNENLLQSSLSIMTWLTENLHQQHTQSSSKYLLTWLREETQLKKMVLITVFNAFFLDHMLLSVVVPILPSILYTQEQVTILPGNSTDSTGRAPLINTSGVASSTFAPALHRPLHSDHHFTPTQKSSGSNCSEAGLQPDAVNIKVGLLLASKSTVQLIFNPFTGPLTDRVGYHILICAGFCIIFLSATLFAFSSTYILLLLARSLQGVGGSCLSVAGMSMLADVFTDDEQRGRAMRVSFTGLALALIVGAPFGSVMYQFVGKMAPFLVLAVLTGLCGDSVSYLIAANVFGYLSQKYSVRYIM</sequence>